<keyword evidence="2" id="KW-0479">Metal-binding</keyword>
<dbReference type="Gene3D" id="3.40.50.300">
    <property type="entry name" value="P-loop containing nucleotide triphosphate hydrolases"/>
    <property type="match status" value="2"/>
</dbReference>
<keyword evidence="7" id="KW-0067">ATP-binding</keyword>
<keyword evidence="8" id="KW-0408">Iron</keyword>
<dbReference type="OrthoDB" id="27512at2157"/>
<organism evidence="15 16">
    <name type="scientific">Stygiolobus azoricus</name>
    <dbReference type="NCBI Taxonomy" id="41675"/>
    <lineage>
        <taxon>Archaea</taxon>
        <taxon>Thermoproteota</taxon>
        <taxon>Thermoprotei</taxon>
        <taxon>Sulfolobales</taxon>
        <taxon>Sulfolobaceae</taxon>
        <taxon>Stygiolobus</taxon>
    </lineage>
</organism>
<evidence type="ECO:0000256" key="7">
    <source>
        <dbReference type="ARBA" id="ARBA00022840"/>
    </source>
</evidence>
<keyword evidence="3" id="KW-0547">Nucleotide-binding</keyword>
<evidence type="ECO:0000256" key="1">
    <source>
        <dbReference type="ARBA" id="ARBA00022485"/>
    </source>
</evidence>
<dbReference type="InterPro" id="IPR027417">
    <property type="entry name" value="P-loop_NTPase"/>
</dbReference>
<evidence type="ECO:0000256" key="11">
    <source>
        <dbReference type="ARBA" id="ARBA00023204"/>
    </source>
</evidence>
<dbReference type="GO" id="GO:0016818">
    <property type="term" value="F:hydrolase activity, acting on acid anhydrides, in phosphorus-containing anhydrides"/>
    <property type="evidence" value="ECO:0007669"/>
    <property type="project" value="InterPro"/>
</dbReference>
<keyword evidence="16" id="KW-1185">Reference proteome</keyword>
<keyword evidence="9" id="KW-0411">Iron-sulfur</keyword>
<dbReference type="InterPro" id="IPR014013">
    <property type="entry name" value="Helic_SF1/SF2_ATP-bd_DinG/Rad3"/>
</dbReference>
<keyword evidence="11" id="KW-0234">DNA repair</keyword>
<dbReference type="Pfam" id="PF13307">
    <property type="entry name" value="Helicase_C_2"/>
    <property type="match status" value="1"/>
</dbReference>
<dbReference type="KEGG" id="sazo:D1868_08270"/>
<keyword evidence="1" id="KW-0004">4Fe-4S</keyword>
<evidence type="ECO:0000256" key="6">
    <source>
        <dbReference type="ARBA" id="ARBA00022806"/>
    </source>
</evidence>
<evidence type="ECO:0000259" key="13">
    <source>
        <dbReference type="PROSITE" id="PS51192"/>
    </source>
</evidence>
<dbReference type="Proteomes" id="UP000423396">
    <property type="component" value="Chromosome"/>
</dbReference>
<keyword evidence="12" id="KW-0413">Isomerase</keyword>
<evidence type="ECO:0000256" key="10">
    <source>
        <dbReference type="ARBA" id="ARBA00023125"/>
    </source>
</evidence>
<dbReference type="SUPFAM" id="SSF52540">
    <property type="entry name" value="P-loop containing nucleoside triphosphate hydrolases"/>
    <property type="match status" value="1"/>
</dbReference>
<evidence type="ECO:0000313" key="16">
    <source>
        <dbReference type="Proteomes" id="UP000423396"/>
    </source>
</evidence>
<dbReference type="PROSITE" id="PS51192">
    <property type="entry name" value="HELICASE_ATP_BIND_1"/>
    <property type="match status" value="1"/>
</dbReference>
<name>A0A650CRR7_9CREN</name>
<dbReference type="Gene3D" id="1.10.275.30">
    <property type="match status" value="1"/>
</dbReference>
<sequence length="551" mass="64200">MELREWQKKLKEKIKSAINNNKLVFLNSPTGSGKTLFSLLVGLETKGKVLFLVRTHNEYNPVFRDFLKINTDKNLKFSFLMGKPTACLFSEGDASTDDINCNLCSFKTSIIDLEVEKYPNEFVKELKKQGIEEGFCPYFSLFNDIGKADVIVLTYPYFFIDKFRESLGIEFEDYLIVVDEAHNVEKIGDFEERTLSSHLLDMAIKQAKNEFVKFILQRIKDELIRIASNVESYIRANEIPEISDDEIEVLKEEYEELREQMIKERKIKRIYLGSVIKFYESYKDDEELVPFIHKNKIVLKSVDISNFLQILNDDNLTFLLMSGTLPPEDYIKKIWNITRSLIYINVEREIKEKVSGDYECILATDVTSKYDSRGDVMWKKYGDYLLKVYYQAKAHVLSVFPSYEIMNKVMGFIQVPKYLEDEDSEIETLYSFVQKFNKTIIGAVGRGKLTEGVELVKDGRSLISDVVIVGIPYPPPDDYTKLVAQKISERLGRKIDEYLYKIPALMTVRQSIGRGIRGINDHVKVWLLDRRFDSLWWKKNLNCFNPKKTRL</sequence>
<dbReference type="Pfam" id="PF06733">
    <property type="entry name" value="DEAD_2"/>
    <property type="match status" value="1"/>
</dbReference>
<evidence type="ECO:0000256" key="2">
    <source>
        <dbReference type="ARBA" id="ARBA00022723"/>
    </source>
</evidence>
<dbReference type="GO" id="GO:0006281">
    <property type="term" value="P:DNA repair"/>
    <property type="evidence" value="ECO:0007669"/>
    <property type="project" value="UniProtKB-KW"/>
</dbReference>
<evidence type="ECO:0000256" key="8">
    <source>
        <dbReference type="ARBA" id="ARBA00023004"/>
    </source>
</evidence>
<dbReference type="GO" id="GO:0003677">
    <property type="term" value="F:DNA binding"/>
    <property type="evidence" value="ECO:0007669"/>
    <property type="project" value="UniProtKB-KW"/>
</dbReference>
<dbReference type="InterPro" id="IPR006555">
    <property type="entry name" value="ATP-dep_Helicase_C"/>
</dbReference>
<keyword evidence="10" id="KW-0238">DNA-binding</keyword>
<dbReference type="SMART" id="SM00488">
    <property type="entry name" value="DEXDc2"/>
    <property type="match status" value="1"/>
</dbReference>
<evidence type="ECO:0000256" key="3">
    <source>
        <dbReference type="ARBA" id="ARBA00022741"/>
    </source>
</evidence>
<dbReference type="GO" id="GO:0046872">
    <property type="term" value="F:metal ion binding"/>
    <property type="evidence" value="ECO:0007669"/>
    <property type="project" value="UniProtKB-KW"/>
</dbReference>
<dbReference type="InterPro" id="IPR014001">
    <property type="entry name" value="Helicase_ATP-bd"/>
</dbReference>
<evidence type="ECO:0000256" key="5">
    <source>
        <dbReference type="ARBA" id="ARBA00022801"/>
    </source>
</evidence>
<dbReference type="GO" id="GO:0005524">
    <property type="term" value="F:ATP binding"/>
    <property type="evidence" value="ECO:0007669"/>
    <property type="project" value="UniProtKB-KW"/>
</dbReference>
<dbReference type="InterPro" id="IPR006554">
    <property type="entry name" value="Helicase-like_DEXD_c2"/>
</dbReference>
<evidence type="ECO:0000313" key="15">
    <source>
        <dbReference type="EMBL" id="QGR20544.1"/>
    </source>
</evidence>
<dbReference type="GO" id="GO:0051539">
    <property type="term" value="F:4 iron, 4 sulfur cluster binding"/>
    <property type="evidence" value="ECO:0007669"/>
    <property type="project" value="UniProtKB-KW"/>
</dbReference>
<evidence type="ECO:0000256" key="4">
    <source>
        <dbReference type="ARBA" id="ARBA00022763"/>
    </source>
</evidence>
<dbReference type="FunFam" id="3.40.50.300:FF:001813">
    <property type="entry name" value="ATP-dependent DNA helicase"/>
    <property type="match status" value="1"/>
</dbReference>
<feature type="domain" description="Helicase ATP-binding" evidence="14">
    <location>
        <begin position="1"/>
        <end position="228"/>
    </location>
</feature>
<dbReference type="InterPro" id="IPR010614">
    <property type="entry name" value="RAD3-like_helicase_DEAD"/>
</dbReference>
<keyword evidence="5" id="KW-0378">Hydrolase</keyword>
<protein>
    <submittedName>
        <fullName evidence="15">DEAD/DEAH box helicase</fullName>
    </submittedName>
</protein>
<dbReference type="GO" id="GO:0003678">
    <property type="term" value="F:DNA helicase activity"/>
    <property type="evidence" value="ECO:0007669"/>
    <property type="project" value="InterPro"/>
</dbReference>
<evidence type="ECO:0000259" key="14">
    <source>
        <dbReference type="PROSITE" id="PS51193"/>
    </source>
</evidence>
<feature type="domain" description="Helicase ATP-binding" evidence="13">
    <location>
        <begin position="15"/>
        <end position="343"/>
    </location>
</feature>
<dbReference type="PANTHER" id="PTHR11472">
    <property type="entry name" value="DNA REPAIR DEAD HELICASE RAD3/XP-D SUBFAMILY MEMBER"/>
    <property type="match status" value="1"/>
</dbReference>
<dbReference type="SMART" id="SM00491">
    <property type="entry name" value="HELICc2"/>
    <property type="match status" value="1"/>
</dbReference>
<dbReference type="PROSITE" id="PS51193">
    <property type="entry name" value="HELICASE_ATP_BIND_2"/>
    <property type="match status" value="1"/>
</dbReference>
<reference evidence="15 16" key="1">
    <citation type="submission" date="2019-10" db="EMBL/GenBank/DDBJ databases">
        <title>Genome Sequences from Six Type Strain Members of the Archaeal Family Sulfolobaceae: Acidianus ambivalens, Acidianus infernus, Metallosphaera prunae, Stygiolobus azoricus, Sulfolobus metallicus, and Sulfurisphaera ohwakuensis.</title>
        <authorList>
            <person name="Counts J.A."/>
            <person name="Kelly R.M."/>
        </authorList>
    </citation>
    <scope>NUCLEOTIDE SEQUENCE [LARGE SCALE GENOMIC DNA]</scope>
    <source>
        <strain evidence="15 16">FC6</strain>
    </source>
</reference>
<dbReference type="AlphaFoldDB" id="A0A650CRR7"/>
<proteinExistence type="predicted"/>
<accession>A0A650CRR7</accession>
<keyword evidence="6 15" id="KW-0347">Helicase</keyword>
<dbReference type="InterPro" id="IPR045028">
    <property type="entry name" value="DinG/Rad3-like"/>
</dbReference>
<keyword evidence="4" id="KW-0227">DNA damage</keyword>
<gene>
    <name evidence="15" type="ORF">D1868_08270</name>
</gene>
<evidence type="ECO:0000256" key="12">
    <source>
        <dbReference type="ARBA" id="ARBA00023235"/>
    </source>
</evidence>
<evidence type="ECO:0000256" key="9">
    <source>
        <dbReference type="ARBA" id="ARBA00023014"/>
    </source>
</evidence>
<dbReference type="EMBL" id="CP045483">
    <property type="protein sequence ID" value="QGR20544.1"/>
    <property type="molecule type" value="Genomic_DNA"/>
</dbReference>
<dbReference type="PANTHER" id="PTHR11472:SF34">
    <property type="entry name" value="REGULATOR OF TELOMERE ELONGATION HELICASE 1"/>
    <property type="match status" value="1"/>
</dbReference>